<dbReference type="PATRIC" id="fig|1513271.3.peg.1422"/>
<evidence type="ECO:0000259" key="13">
    <source>
        <dbReference type="PROSITE" id="PS50198"/>
    </source>
</evidence>
<proteinExistence type="inferred from homology"/>
<keyword evidence="5 12" id="KW-1133">Transmembrane helix</keyword>
<keyword evidence="15" id="KW-1185">Reference proteome</keyword>
<dbReference type="PANTHER" id="PTHR47529:SF1">
    <property type="entry name" value="PERIPLASMIC CHAPERONE PPID"/>
    <property type="match status" value="1"/>
</dbReference>
<sequence length="633" mass="70734">MLERIREGSQGPVAKSILGLVIVTFALAGVGSYINSGGETQVAEVNGTEIKQSELERAYNNEKSRMESQFGDMFSRLTADPTYLANFKNGILERLISDQLILDLASNLSIRVSEEQIKKAIFEMPEFQVEGKFNNDRFNQVLIRAGYTPTQFKSIMRKDMTRRQLVSALTDSEFVLDNEAKNFQQLQMQKRAIEYVEIDVNQFADSVTVTDEQIESHYQLNIAQYETEQQLEVEYLELVMSDLAKTVDISDSEIENFYNENKASYLKPERRRASHILIETGEDEAKAKETIEGLLAQVKQGADFAELAKTHSSDTFSGQNGGDLDFFGKGMMDPAFETAAYALANIGDVSDVVQSGFGFHIIKLTDIEAEQIKPLEDVKDEITSKLQYEAALDVFAEKRQLVEELAFEMPDSLTQAAEEAELEIKSTALFDVASAPYPFSEQKLLDEVLSADVLDEGFNSKLVEVSGEHLVVARVKQHNPARTKPLEEVRADIAKVVSQDLAKDVAKTWIQTLSQKWAASEDIQSLLDEHKLTIETEAELARFGSEVPGAIARKAFEMSAPTEDKTSATWLEVNQNQLAAIKLNSITTENVEKVDEATKQRLNSALTDYNYQAVIKALREDADVALYKVRTGA</sequence>
<feature type="domain" description="PpiC" evidence="13">
    <location>
        <begin position="268"/>
        <end position="366"/>
    </location>
</feature>
<evidence type="ECO:0000313" key="15">
    <source>
        <dbReference type="Proteomes" id="UP000037600"/>
    </source>
</evidence>
<evidence type="ECO:0000256" key="10">
    <source>
        <dbReference type="ARBA" id="ARBA00042775"/>
    </source>
</evidence>
<comment type="subcellular location">
    <subcellularLocation>
        <location evidence="1">Cell inner membrane</location>
        <topology evidence="1">Single-pass type II membrane protein</topology>
        <orientation evidence="1">Periplasmic side</orientation>
    </subcellularLocation>
</comment>
<dbReference type="GO" id="GO:0003755">
    <property type="term" value="F:peptidyl-prolyl cis-trans isomerase activity"/>
    <property type="evidence" value="ECO:0007669"/>
    <property type="project" value="UniProtKB-KW"/>
</dbReference>
<dbReference type="PANTHER" id="PTHR47529">
    <property type="entry name" value="PEPTIDYL-PROLYL CIS-TRANS ISOMERASE D"/>
    <property type="match status" value="1"/>
</dbReference>
<protein>
    <recommendedName>
        <fullName evidence="9">Periplasmic chaperone PpiD</fullName>
    </recommendedName>
    <alternativeName>
        <fullName evidence="10">Periplasmic folding chaperone</fullName>
    </alternativeName>
</protein>
<name>A0A0J8GSG4_9ALTE</name>
<reference evidence="14 15" key="1">
    <citation type="submission" date="2015-04" db="EMBL/GenBank/DDBJ databases">
        <title>Draft Genome Sequence of the Novel Agar-Digesting Marine Bacterium Q1.</title>
        <authorList>
            <person name="Li Y."/>
            <person name="Li D."/>
            <person name="Chen G."/>
            <person name="Du Z."/>
        </authorList>
    </citation>
    <scope>NUCLEOTIDE SEQUENCE [LARGE SCALE GENOMIC DNA]</scope>
    <source>
        <strain evidence="14 15">Q1</strain>
    </source>
</reference>
<evidence type="ECO:0000256" key="12">
    <source>
        <dbReference type="SAM" id="Phobius"/>
    </source>
</evidence>
<evidence type="ECO:0000256" key="7">
    <source>
        <dbReference type="ARBA" id="ARBA00023186"/>
    </source>
</evidence>
<dbReference type="Pfam" id="PF13616">
    <property type="entry name" value="Rotamase_3"/>
    <property type="match status" value="1"/>
</dbReference>
<evidence type="ECO:0000256" key="1">
    <source>
        <dbReference type="ARBA" id="ARBA00004382"/>
    </source>
</evidence>
<evidence type="ECO:0000313" key="14">
    <source>
        <dbReference type="EMBL" id="KMT65740.1"/>
    </source>
</evidence>
<dbReference type="Proteomes" id="UP000037600">
    <property type="component" value="Unassembled WGS sequence"/>
</dbReference>
<keyword evidence="6 12" id="KW-0472">Membrane</keyword>
<accession>A0A0J8GSG4</accession>
<keyword evidence="7" id="KW-0143">Chaperone</keyword>
<dbReference type="GO" id="GO:0005886">
    <property type="term" value="C:plasma membrane"/>
    <property type="evidence" value="ECO:0007669"/>
    <property type="project" value="UniProtKB-SubCell"/>
</dbReference>
<dbReference type="SUPFAM" id="SSF54534">
    <property type="entry name" value="FKBP-like"/>
    <property type="match status" value="1"/>
</dbReference>
<evidence type="ECO:0000256" key="11">
    <source>
        <dbReference type="PROSITE-ProRule" id="PRU00278"/>
    </source>
</evidence>
<dbReference type="STRING" id="1513271.XM47_06930"/>
<gene>
    <name evidence="14" type="ORF">XM47_06930</name>
</gene>
<dbReference type="InterPro" id="IPR052029">
    <property type="entry name" value="PpiD_chaperone"/>
</dbReference>
<evidence type="ECO:0000256" key="8">
    <source>
        <dbReference type="ARBA" id="ARBA00038408"/>
    </source>
</evidence>
<keyword evidence="2" id="KW-1003">Cell membrane</keyword>
<dbReference type="OrthoDB" id="9812372at2"/>
<keyword evidence="3" id="KW-0997">Cell inner membrane</keyword>
<evidence type="ECO:0000256" key="3">
    <source>
        <dbReference type="ARBA" id="ARBA00022519"/>
    </source>
</evidence>
<keyword evidence="11" id="KW-0697">Rotamase</keyword>
<dbReference type="Pfam" id="PF13624">
    <property type="entry name" value="SurA_N_3"/>
    <property type="match status" value="1"/>
</dbReference>
<evidence type="ECO:0000256" key="6">
    <source>
        <dbReference type="ARBA" id="ARBA00023136"/>
    </source>
</evidence>
<dbReference type="RefSeq" id="WP_048691084.1">
    <property type="nucleotide sequence ID" value="NZ_KQ130486.1"/>
</dbReference>
<dbReference type="AlphaFoldDB" id="A0A0J8GSG4"/>
<evidence type="ECO:0000256" key="2">
    <source>
        <dbReference type="ARBA" id="ARBA00022475"/>
    </source>
</evidence>
<evidence type="ECO:0000256" key="4">
    <source>
        <dbReference type="ARBA" id="ARBA00022692"/>
    </source>
</evidence>
<dbReference type="InterPro" id="IPR046357">
    <property type="entry name" value="PPIase_dom_sf"/>
</dbReference>
<dbReference type="SUPFAM" id="SSF109998">
    <property type="entry name" value="Triger factor/SurA peptide-binding domain-like"/>
    <property type="match status" value="1"/>
</dbReference>
<dbReference type="InterPro" id="IPR027304">
    <property type="entry name" value="Trigger_fact/SurA_dom_sf"/>
</dbReference>
<feature type="transmembrane region" description="Helical" evidence="12">
    <location>
        <begin position="12"/>
        <end position="34"/>
    </location>
</feature>
<dbReference type="EMBL" id="LAZL01000009">
    <property type="protein sequence ID" value="KMT65740.1"/>
    <property type="molecule type" value="Genomic_DNA"/>
</dbReference>
<keyword evidence="4 12" id="KW-0812">Transmembrane</keyword>
<dbReference type="PROSITE" id="PS50198">
    <property type="entry name" value="PPIC_PPIASE_2"/>
    <property type="match status" value="1"/>
</dbReference>
<dbReference type="Gene3D" id="3.10.50.40">
    <property type="match status" value="1"/>
</dbReference>
<evidence type="ECO:0000256" key="9">
    <source>
        <dbReference type="ARBA" id="ARBA00040743"/>
    </source>
</evidence>
<comment type="similarity">
    <text evidence="8">Belongs to the PpiD chaperone family.</text>
</comment>
<dbReference type="Gene3D" id="1.10.4030.10">
    <property type="entry name" value="Porin chaperone SurA, peptide-binding domain"/>
    <property type="match status" value="1"/>
</dbReference>
<dbReference type="InterPro" id="IPR000297">
    <property type="entry name" value="PPIase_PpiC"/>
</dbReference>
<organism evidence="14 15">
    <name type="scientific">Catenovulum maritimum</name>
    <dbReference type="NCBI Taxonomy" id="1513271"/>
    <lineage>
        <taxon>Bacteria</taxon>
        <taxon>Pseudomonadati</taxon>
        <taxon>Pseudomonadota</taxon>
        <taxon>Gammaproteobacteria</taxon>
        <taxon>Alteromonadales</taxon>
        <taxon>Alteromonadaceae</taxon>
        <taxon>Catenovulum</taxon>
    </lineage>
</organism>
<comment type="caution">
    <text evidence="14">The sequence shown here is derived from an EMBL/GenBank/DDBJ whole genome shotgun (WGS) entry which is preliminary data.</text>
</comment>
<evidence type="ECO:0000256" key="5">
    <source>
        <dbReference type="ARBA" id="ARBA00022989"/>
    </source>
</evidence>
<keyword evidence="11" id="KW-0413">Isomerase</keyword>